<dbReference type="EMBL" id="JAAAML010000001">
    <property type="protein sequence ID" value="MCO6407387.1"/>
    <property type="molecule type" value="Genomic_DNA"/>
</dbReference>
<reference evidence="3 4" key="1">
    <citation type="submission" date="2020-01" db="EMBL/GenBank/DDBJ databases">
        <title>Genomes of bacteria type strains.</title>
        <authorList>
            <person name="Chen J."/>
            <person name="Zhu S."/>
            <person name="Yang J."/>
        </authorList>
    </citation>
    <scope>NUCLEOTIDE SEQUENCE [LARGE SCALE GENOMIC DNA]</scope>
    <source>
        <strain evidence="3 4">DSM 16655</strain>
    </source>
</reference>
<gene>
    <name evidence="3" type="ORF">GTW23_04310</name>
</gene>
<feature type="chain" id="PRO_5045680869" description="Transglutaminase" evidence="2">
    <location>
        <begin position="29"/>
        <end position="366"/>
    </location>
</feature>
<protein>
    <recommendedName>
        <fullName evidence="5">Transglutaminase</fullName>
    </recommendedName>
</protein>
<dbReference type="PANTHER" id="PTHR39327:SF1">
    <property type="entry name" value="BLR5470 PROTEIN"/>
    <property type="match status" value="1"/>
</dbReference>
<dbReference type="RefSeq" id="WP_252914769.1">
    <property type="nucleotide sequence ID" value="NZ_JAAAML010000001.1"/>
</dbReference>
<organism evidence="3 4">
    <name type="scientific">Hoeflea alexandrii</name>
    <dbReference type="NCBI Taxonomy" id="288436"/>
    <lineage>
        <taxon>Bacteria</taxon>
        <taxon>Pseudomonadati</taxon>
        <taxon>Pseudomonadota</taxon>
        <taxon>Alphaproteobacteria</taxon>
        <taxon>Hyphomicrobiales</taxon>
        <taxon>Rhizobiaceae</taxon>
        <taxon>Hoeflea</taxon>
    </lineage>
</organism>
<evidence type="ECO:0000313" key="4">
    <source>
        <dbReference type="Proteomes" id="UP001320715"/>
    </source>
</evidence>
<dbReference type="Proteomes" id="UP001320715">
    <property type="component" value="Unassembled WGS sequence"/>
</dbReference>
<accession>A0ABT1CME0</accession>
<feature type="region of interest" description="Disordered" evidence="1">
    <location>
        <begin position="119"/>
        <end position="141"/>
    </location>
</feature>
<dbReference type="PANTHER" id="PTHR39327">
    <property type="match status" value="1"/>
</dbReference>
<evidence type="ECO:0000313" key="3">
    <source>
        <dbReference type="EMBL" id="MCO6407387.1"/>
    </source>
</evidence>
<keyword evidence="2" id="KW-0732">Signal</keyword>
<proteinExistence type="predicted"/>
<dbReference type="Pfam" id="PF06035">
    <property type="entry name" value="Peptidase_C93"/>
    <property type="match status" value="1"/>
</dbReference>
<sequence>MYSFAKETVTLRNTAIAFSLFCATAAQANVYAEPKAQLQVSSPAATPVILAETGVPAPQWLLSAHRVTTLRLTQAGLEPLGLDRFAHAAASNIAPERAPLSGFAALAPRDRITTASIPVPAPRPATRAARRDTSSQATSYQATSYQATSYQATSQAVSRTIRQDRPLFGAHRIRFGKIGSGARISGLIRNAASTGASAICINSCADLADRLDLGGADITAQLRHVSASVNTLVTYRTDEETHGRLDQWSTPNETLGRASGDCEDYAILKMAVLARLGVPVNAMEIVVVKDTSRRLFHAVLSVTLEDRTLILDNMTDAVETDTAKRSYAPLFSLSGTANYVFGYKGGKQNLTASLKNIASIAPGAGF</sequence>
<dbReference type="InterPro" id="IPR010319">
    <property type="entry name" value="Transglutaminase-like_Cys_pept"/>
</dbReference>
<evidence type="ECO:0008006" key="5">
    <source>
        <dbReference type="Google" id="ProtNLM"/>
    </source>
</evidence>
<evidence type="ECO:0000256" key="2">
    <source>
        <dbReference type="SAM" id="SignalP"/>
    </source>
</evidence>
<comment type="caution">
    <text evidence="3">The sequence shown here is derived from an EMBL/GenBank/DDBJ whole genome shotgun (WGS) entry which is preliminary data.</text>
</comment>
<dbReference type="Gene3D" id="3.10.620.30">
    <property type="match status" value="1"/>
</dbReference>
<keyword evidence="4" id="KW-1185">Reference proteome</keyword>
<feature type="signal peptide" evidence="2">
    <location>
        <begin position="1"/>
        <end position="28"/>
    </location>
</feature>
<name>A0ABT1CME0_9HYPH</name>
<evidence type="ECO:0000256" key="1">
    <source>
        <dbReference type="SAM" id="MobiDB-lite"/>
    </source>
</evidence>